<feature type="domain" description="Alpha/beta hydrolase fold-3" evidence="2">
    <location>
        <begin position="77"/>
        <end position="276"/>
    </location>
</feature>
<dbReference type="SUPFAM" id="SSF53474">
    <property type="entry name" value="alpha/beta-Hydrolases"/>
    <property type="match status" value="1"/>
</dbReference>
<organism evidence="3 4">
    <name type="scientific">Sinomonas terricola</name>
    <dbReference type="NCBI Taxonomy" id="3110330"/>
    <lineage>
        <taxon>Bacteria</taxon>
        <taxon>Bacillati</taxon>
        <taxon>Actinomycetota</taxon>
        <taxon>Actinomycetes</taxon>
        <taxon>Micrococcales</taxon>
        <taxon>Micrococcaceae</taxon>
        <taxon>Sinomonas</taxon>
    </lineage>
</organism>
<keyword evidence="1 3" id="KW-0378">Hydrolase</keyword>
<evidence type="ECO:0000313" key="4">
    <source>
        <dbReference type="Proteomes" id="UP001304769"/>
    </source>
</evidence>
<dbReference type="InterPro" id="IPR013094">
    <property type="entry name" value="AB_hydrolase_3"/>
</dbReference>
<dbReference type="RefSeq" id="WP_323279068.1">
    <property type="nucleotide sequence ID" value="NZ_JAYGGQ010000007.1"/>
</dbReference>
<dbReference type="Gene3D" id="3.40.50.1820">
    <property type="entry name" value="alpha/beta hydrolase"/>
    <property type="match status" value="1"/>
</dbReference>
<dbReference type="Proteomes" id="UP001304769">
    <property type="component" value="Unassembled WGS sequence"/>
</dbReference>
<dbReference type="Pfam" id="PF07859">
    <property type="entry name" value="Abhydrolase_3"/>
    <property type="match status" value="1"/>
</dbReference>
<accession>A0ABU5T6K7</accession>
<gene>
    <name evidence="3" type="ORF">SPF06_10815</name>
</gene>
<name>A0ABU5T6K7_9MICC</name>
<dbReference type="PANTHER" id="PTHR48081:SF8">
    <property type="entry name" value="ALPHA_BETA HYDROLASE FOLD-3 DOMAIN-CONTAINING PROTEIN-RELATED"/>
    <property type="match status" value="1"/>
</dbReference>
<dbReference type="InterPro" id="IPR029058">
    <property type="entry name" value="AB_hydrolase_fold"/>
</dbReference>
<protein>
    <submittedName>
        <fullName evidence="3">Alpha/beta hydrolase</fullName>
    </submittedName>
</protein>
<evidence type="ECO:0000313" key="3">
    <source>
        <dbReference type="EMBL" id="MEA5455213.1"/>
    </source>
</evidence>
<dbReference type="GO" id="GO:0016787">
    <property type="term" value="F:hydrolase activity"/>
    <property type="evidence" value="ECO:0007669"/>
    <property type="project" value="UniProtKB-KW"/>
</dbReference>
<proteinExistence type="predicted"/>
<comment type="caution">
    <text evidence="3">The sequence shown here is derived from an EMBL/GenBank/DDBJ whole genome shotgun (WGS) entry which is preliminary data.</text>
</comment>
<dbReference type="PANTHER" id="PTHR48081">
    <property type="entry name" value="AB HYDROLASE SUPERFAMILY PROTEIN C4A8.06C"/>
    <property type="match status" value="1"/>
</dbReference>
<dbReference type="InterPro" id="IPR050300">
    <property type="entry name" value="GDXG_lipolytic_enzyme"/>
</dbReference>
<dbReference type="EMBL" id="JAYGGQ010000007">
    <property type="protein sequence ID" value="MEA5455213.1"/>
    <property type="molecule type" value="Genomic_DNA"/>
</dbReference>
<reference evidence="3 4" key="1">
    <citation type="submission" date="2023-12" db="EMBL/GenBank/DDBJ databases">
        <title>Sinomonas terricola sp. nov, isolated from litchi orchard soil in Guangdong, PR China.</title>
        <authorList>
            <person name="Jiaxin W."/>
            <person name="Yang Z."/>
            <person name="Honghui Z."/>
        </authorList>
    </citation>
    <scope>NUCLEOTIDE SEQUENCE [LARGE SCALE GENOMIC DNA]</scope>
    <source>
        <strain evidence="3 4">JGH33</strain>
    </source>
</reference>
<keyword evidence="4" id="KW-1185">Reference proteome</keyword>
<sequence length="323" mass="35289">MSSPTPTDLLGEIYSQWIDEITKHPDMSLRLLRIIFDDWQRATAEPEDVSYRHTSIGGVPGILVTPLESDPLQVQILMHGGGFALGSSASHRKLAGHLAKACGTVSFVADFRLAPEHKFPAQIEDGVSIYRALLEQGYRPEDITPVGDSAGGNLAISLTMELGALGLPLPGQVITMSPWLNMHNDGVTIETNDATDFLIAREGLLANIDRYIDGATEPTNPRANPLYADFTGFPRLYICAADTESLFDDSVRLNRRALDAGVDVTFSIGHGMQHVYPFLAGRHPRADEEIQLIAEWYRASRTAEGRQGAPELVDTTSSSTFQN</sequence>
<evidence type="ECO:0000259" key="2">
    <source>
        <dbReference type="Pfam" id="PF07859"/>
    </source>
</evidence>
<evidence type="ECO:0000256" key="1">
    <source>
        <dbReference type="ARBA" id="ARBA00022801"/>
    </source>
</evidence>